<evidence type="ECO:0000256" key="5">
    <source>
        <dbReference type="ARBA" id="ARBA00023210"/>
    </source>
</evidence>
<dbReference type="EMBL" id="FZNW01000015">
    <property type="protein sequence ID" value="SNR70683.1"/>
    <property type="molecule type" value="Genomic_DNA"/>
</dbReference>
<dbReference type="InterPro" id="IPR006776">
    <property type="entry name" value="SsgB"/>
</dbReference>
<dbReference type="Gene3D" id="2.30.31.20">
    <property type="entry name" value="Sporulation-specific cell division protein SsgB"/>
    <property type="match status" value="1"/>
</dbReference>
<reference evidence="8" key="1">
    <citation type="submission" date="2017-06" db="EMBL/GenBank/DDBJ databases">
        <authorList>
            <person name="Varghese N."/>
            <person name="Submissions S."/>
        </authorList>
    </citation>
    <scope>NUCLEOTIDE SEQUENCE [LARGE SCALE GENOMIC DNA]</scope>
    <source>
        <strain evidence="8">DSM 45207</strain>
    </source>
</reference>
<keyword evidence="3 7" id="KW-0132">Cell division</keyword>
<dbReference type="GO" id="GO:0030435">
    <property type="term" value="P:sporulation resulting in formation of a cellular spore"/>
    <property type="evidence" value="ECO:0007669"/>
    <property type="project" value="UniProtKB-KW"/>
</dbReference>
<evidence type="ECO:0000256" key="3">
    <source>
        <dbReference type="ARBA" id="ARBA00022618"/>
    </source>
</evidence>
<comment type="similarity">
    <text evidence="2">Belongs to the SsgA family.</text>
</comment>
<organism evidence="7 8">
    <name type="scientific">Haloechinothrix alba</name>
    <dbReference type="NCBI Taxonomy" id="664784"/>
    <lineage>
        <taxon>Bacteria</taxon>
        <taxon>Bacillati</taxon>
        <taxon>Actinomycetota</taxon>
        <taxon>Actinomycetes</taxon>
        <taxon>Pseudonocardiales</taxon>
        <taxon>Pseudonocardiaceae</taxon>
        <taxon>Haloechinothrix</taxon>
    </lineage>
</organism>
<evidence type="ECO:0000256" key="2">
    <source>
        <dbReference type="ARBA" id="ARBA00009323"/>
    </source>
</evidence>
<dbReference type="OrthoDB" id="3853096at2"/>
<proteinExistence type="inferred from homology"/>
<evidence type="ECO:0000256" key="6">
    <source>
        <dbReference type="ARBA" id="ARBA00023306"/>
    </source>
</evidence>
<keyword evidence="4" id="KW-0749">Sporulation</keyword>
<gene>
    <name evidence="7" type="ORF">SAMN06265360_11583</name>
</gene>
<keyword evidence="8" id="KW-1185">Reference proteome</keyword>
<evidence type="ECO:0000313" key="8">
    <source>
        <dbReference type="Proteomes" id="UP000198348"/>
    </source>
</evidence>
<sequence>MYANAARNDRFINLHSEHTPVLSRWSYHPEEPFSITVAFQTGVDQWVEWVFARDLLMAGVAGPAGIGDVRFIPFDDGDERLLLLQIESDQGRASWFLDRREAEEFLEVTLEEVPAGAEEQYFDVDKLIEEIADV</sequence>
<dbReference type="Proteomes" id="UP000198348">
    <property type="component" value="Unassembled WGS sequence"/>
</dbReference>
<dbReference type="Pfam" id="PF04686">
    <property type="entry name" value="SsgA"/>
    <property type="match status" value="1"/>
</dbReference>
<accession>A0A238YJ92</accession>
<keyword evidence="6" id="KW-0131">Cell cycle</keyword>
<evidence type="ECO:0000256" key="4">
    <source>
        <dbReference type="ARBA" id="ARBA00022969"/>
    </source>
</evidence>
<name>A0A238YJ92_9PSEU</name>
<dbReference type="AlphaFoldDB" id="A0A238YJ92"/>
<keyword evidence="5" id="KW-0717">Septation</keyword>
<protein>
    <submittedName>
        <fullName evidence="7">Streptomyces sporulation and cell division protein, SsgA</fullName>
    </submittedName>
</protein>
<dbReference type="GO" id="GO:0000917">
    <property type="term" value="P:division septum assembly"/>
    <property type="evidence" value="ECO:0007669"/>
    <property type="project" value="UniProtKB-KW"/>
</dbReference>
<dbReference type="RefSeq" id="WP_089302314.1">
    <property type="nucleotide sequence ID" value="NZ_FZNW01000015.1"/>
</dbReference>
<evidence type="ECO:0000313" key="7">
    <source>
        <dbReference type="EMBL" id="SNR70683.1"/>
    </source>
</evidence>
<dbReference type="GO" id="GO:0030428">
    <property type="term" value="C:cell septum"/>
    <property type="evidence" value="ECO:0007669"/>
    <property type="project" value="UniProtKB-SubCell"/>
</dbReference>
<evidence type="ECO:0000256" key="1">
    <source>
        <dbReference type="ARBA" id="ARBA00004431"/>
    </source>
</evidence>
<comment type="subcellular location">
    <subcellularLocation>
        <location evidence="1">Cell septum</location>
    </subcellularLocation>
</comment>
<dbReference type="InterPro" id="IPR038658">
    <property type="entry name" value="SsgB_sf"/>
</dbReference>